<comment type="caution">
    <text evidence="2">The sequence shown here is derived from an EMBL/GenBank/DDBJ whole genome shotgun (WGS) entry which is preliminary data.</text>
</comment>
<keyword evidence="3" id="KW-1185">Reference proteome</keyword>
<gene>
    <name evidence="2" type="ORF">JCM16418_2848</name>
</gene>
<accession>W7Z2S8</accession>
<evidence type="ECO:0000256" key="1">
    <source>
        <dbReference type="SAM" id="SignalP"/>
    </source>
</evidence>
<reference evidence="2 3" key="1">
    <citation type="journal article" date="2014" name="Genome Announc.">
        <title>Draft Genome Sequence of Paenibacillus pini JCM 16418T, Isolated from the Rhizosphere of Pine Tree.</title>
        <authorList>
            <person name="Yuki M."/>
            <person name="Oshima K."/>
            <person name="Suda W."/>
            <person name="Oshida Y."/>
            <person name="Kitamura K."/>
            <person name="Iida Y."/>
            <person name="Hattori M."/>
            <person name="Ohkuma M."/>
        </authorList>
    </citation>
    <scope>NUCLEOTIDE SEQUENCE [LARGE SCALE GENOMIC DNA]</scope>
    <source>
        <strain evidence="2 3">JCM 16418</strain>
    </source>
</reference>
<organism evidence="2 3">
    <name type="scientific">Paenibacillus pini JCM 16418</name>
    <dbReference type="NCBI Taxonomy" id="1236976"/>
    <lineage>
        <taxon>Bacteria</taxon>
        <taxon>Bacillati</taxon>
        <taxon>Bacillota</taxon>
        <taxon>Bacilli</taxon>
        <taxon>Bacillales</taxon>
        <taxon>Paenibacillaceae</taxon>
        <taxon>Paenibacillus</taxon>
    </lineage>
</organism>
<proteinExistence type="predicted"/>
<dbReference type="Proteomes" id="UP000019364">
    <property type="component" value="Unassembled WGS sequence"/>
</dbReference>
<dbReference type="eggNOG" id="ENOG502Z88F">
    <property type="taxonomic scope" value="Bacteria"/>
</dbReference>
<dbReference type="AlphaFoldDB" id="W7Z2S8"/>
<dbReference type="RefSeq" id="WP_052020254.1">
    <property type="nucleotide sequence ID" value="NZ_BAVZ01000008.1"/>
</dbReference>
<feature type="chain" id="PRO_5004904786" evidence="1">
    <location>
        <begin position="29"/>
        <end position="315"/>
    </location>
</feature>
<evidence type="ECO:0000313" key="2">
    <source>
        <dbReference type="EMBL" id="GAF08744.1"/>
    </source>
</evidence>
<dbReference type="EMBL" id="BAVZ01000008">
    <property type="protein sequence ID" value="GAF08744.1"/>
    <property type="molecule type" value="Genomic_DNA"/>
</dbReference>
<sequence length="315" mass="35550">MNFKGTTATAAALVLALAIQTGSGVAEAAKTPSATLTQTPQLSAEMKHANAIYTHTLQLLKQNKLAEAVSYMEKYISGVTLQQATIMTLKLENAQLAARPAWNKKIISEANQRALMKLATDKYDLTFLMNRTKDKKLRTLLQGARDSGYQLQTSEGMFYLVMDYPRYQKFRSFVTADIKSYIDIMTTETNKPFSNDAALMISWSEVTNRALTQQKFVKSFPVSNRAKQVQSLYNNYLNITFTGLNNTPLFDYEHNKMDAMAKAAYQKVLDNNSIDNNSYLKKLQGFLDVLAKNNDMLTPEVEKYSKSVLPKQMKY</sequence>
<protein>
    <submittedName>
        <fullName evidence="2">Uncharacterized protein</fullName>
    </submittedName>
</protein>
<name>W7Z2S8_9BACL</name>
<keyword evidence="1" id="KW-0732">Signal</keyword>
<feature type="signal peptide" evidence="1">
    <location>
        <begin position="1"/>
        <end position="28"/>
    </location>
</feature>
<dbReference type="OrthoDB" id="1707591at2"/>
<dbReference type="STRING" id="1236976.JCM16418_2848"/>
<evidence type="ECO:0000313" key="3">
    <source>
        <dbReference type="Proteomes" id="UP000019364"/>
    </source>
</evidence>